<dbReference type="PROSITE" id="PS01295">
    <property type="entry name" value="ISPD"/>
    <property type="match status" value="1"/>
</dbReference>
<reference evidence="4" key="1">
    <citation type="submission" date="2020-05" db="EMBL/GenBank/DDBJ databases">
        <authorList>
            <person name="Chiriac C."/>
            <person name="Salcher M."/>
            <person name="Ghai R."/>
            <person name="Kavagutti S V."/>
        </authorList>
    </citation>
    <scope>NUCLEOTIDE SEQUENCE</scope>
</reference>
<evidence type="ECO:0000313" key="7">
    <source>
        <dbReference type="EMBL" id="CAB4809340.1"/>
    </source>
</evidence>
<dbReference type="GO" id="GO:0008299">
    <property type="term" value="P:isoprenoid biosynthetic process"/>
    <property type="evidence" value="ECO:0007669"/>
    <property type="project" value="InterPro"/>
</dbReference>
<accession>A0A6J6LYV1</accession>
<evidence type="ECO:0000256" key="1">
    <source>
        <dbReference type="ARBA" id="ARBA00022679"/>
    </source>
</evidence>
<dbReference type="EMBL" id="CAEZXT010000013">
    <property type="protein sequence ID" value="CAB4692544.1"/>
    <property type="molecule type" value="Genomic_DNA"/>
</dbReference>
<evidence type="ECO:0000313" key="10">
    <source>
        <dbReference type="EMBL" id="CAB4971448.1"/>
    </source>
</evidence>
<evidence type="ECO:0000313" key="6">
    <source>
        <dbReference type="EMBL" id="CAB4780172.1"/>
    </source>
</evidence>
<gene>
    <name evidence="3" type="ORF">UFOPK1773_00942</name>
    <name evidence="4" type="ORF">UFOPK2288_00823</name>
    <name evidence="5" type="ORF">UFOPK2589_00361</name>
    <name evidence="6" type="ORF">UFOPK2931_00731</name>
    <name evidence="7" type="ORF">UFOPK3056_00945</name>
    <name evidence="8" type="ORF">UFOPK3287_00372</name>
    <name evidence="9" type="ORF">UFOPK3558_00496</name>
    <name evidence="10" type="ORF">UFOPK3916_00438</name>
    <name evidence="11" type="ORF">UFOPK4074_00784</name>
    <name evidence="12" type="ORF">UFOPK4372_00466</name>
</gene>
<name>A0A6J6LYV1_9ZZZZ</name>
<dbReference type="EMBL" id="CAFBQZ010000023">
    <property type="protein sequence ID" value="CAB5071623.1"/>
    <property type="molecule type" value="Genomic_DNA"/>
</dbReference>
<dbReference type="EMBL" id="CAEZUA010000066">
    <property type="protein sequence ID" value="CAB4593060.1"/>
    <property type="molecule type" value="Genomic_DNA"/>
</dbReference>
<evidence type="ECO:0000256" key="2">
    <source>
        <dbReference type="ARBA" id="ARBA00022695"/>
    </source>
</evidence>
<dbReference type="SUPFAM" id="SSF53448">
    <property type="entry name" value="Nucleotide-diphospho-sugar transferases"/>
    <property type="match status" value="1"/>
</dbReference>
<dbReference type="InterPro" id="IPR034683">
    <property type="entry name" value="IspD/TarI"/>
</dbReference>
<evidence type="ECO:0000313" key="5">
    <source>
        <dbReference type="EMBL" id="CAB4692544.1"/>
    </source>
</evidence>
<dbReference type="Gene3D" id="3.90.550.10">
    <property type="entry name" value="Spore Coat Polysaccharide Biosynthesis Protein SpsA, Chain A"/>
    <property type="match status" value="1"/>
</dbReference>
<evidence type="ECO:0000313" key="11">
    <source>
        <dbReference type="EMBL" id="CAB5013840.1"/>
    </source>
</evidence>
<dbReference type="EMBL" id="CAFBOE010000023">
    <property type="protein sequence ID" value="CAB4971448.1"/>
    <property type="molecule type" value="Genomic_DNA"/>
</dbReference>
<evidence type="ECO:0000313" key="4">
    <source>
        <dbReference type="EMBL" id="CAB4667100.1"/>
    </source>
</evidence>
<dbReference type="AlphaFoldDB" id="A0A6J6LYV1"/>
<dbReference type="PANTHER" id="PTHR43015">
    <property type="entry name" value="D-RIBITOL-5-PHOSPHATE CYTIDYLYLTRANSFERASE"/>
    <property type="match status" value="1"/>
</dbReference>
<dbReference type="EMBL" id="CAFBJH010000014">
    <property type="protein sequence ID" value="CAB4848709.1"/>
    <property type="molecule type" value="Genomic_DNA"/>
</dbReference>
<protein>
    <submittedName>
        <fullName evidence="4">Unannotated protein</fullName>
    </submittedName>
</protein>
<evidence type="ECO:0000313" key="8">
    <source>
        <dbReference type="EMBL" id="CAB4848709.1"/>
    </source>
</evidence>
<dbReference type="PANTHER" id="PTHR43015:SF1">
    <property type="entry name" value="D-RIBITOL-5-PHOSPHATE CYTIDYLYLTRANSFERASE"/>
    <property type="match status" value="1"/>
</dbReference>
<dbReference type="EMBL" id="CAFBPG010000066">
    <property type="protein sequence ID" value="CAB5013840.1"/>
    <property type="molecule type" value="Genomic_DNA"/>
</dbReference>
<dbReference type="EMBL" id="CAEZZZ010000039">
    <property type="protein sequence ID" value="CAB4780172.1"/>
    <property type="molecule type" value="Genomic_DNA"/>
</dbReference>
<dbReference type="EMBL" id="CAFBMI010000028">
    <property type="protein sequence ID" value="CAB4897449.1"/>
    <property type="molecule type" value="Genomic_DNA"/>
</dbReference>
<evidence type="ECO:0000313" key="12">
    <source>
        <dbReference type="EMBL" id="CAB5071623.1"/>
    </source>
</evidence>
<evidence type="ECO:0000313" key="3">
    <source>
        <dbReference type="EMBL" id="CAB4593060.1"/>
    </source>
</evidence>
<dbReference type="EMBL" id="CAFAAR010000110">
    <property type="protein sequence ID" value="CAB4809340.1"/>
    <property type="molecule type" value="Genomic_DNA"/>
</dbReference>
<organism evidence="4">
    <name type="scientific">freshwater metagenome</name>
    <dbReference type="NCBI Taxonomy" id="449393"/>
    <lineage>
        <taxon>unclassified sequences</taxon>
        <taxon>metagenomes</taxon>
        <taxon>ecological metagenomes</taxon>
    </lineage>
</organism>
<dbReference type="InterPro" id="IPR029044">
    <property type="entry name" value="Nucleotide-diphossugar_trans"/>
</dbReference>
<dbReference type="CDD" id="cd02516">
    <property type="entry name" value="CDP-ME_synthetase"/>
    <property type="match status" value="1"/>
</dbReference>
<dbReference type="InterPro" id="IPR018294">
    <property type="entry name" value="ISPD_synthase_CS"/>
</dbReference>
<dbReference type="GO" id="GO:0070567">
    <property type="term" value="F:cytidylyltransferase activity"/>
    <property type="evidence" value="ECO:0007669"/>
    <property type="project" value="InterPro"/>
</dbReference>
<sequence length="227" mass="24529">MKVAVVLLAAGSGVRFGSETNKVWLPLDERRVITHSIKNAVGAFKSCRTVLVVSEADQELAKNVIAEELPDVDIEIVIGGQTRHGSEFNALKHLSKAIVEGELNVVLIHDGARPLASSDLFARVAKTAFDHGGALPSIDVDPLEMDVVISAHIARVQTPQGFRAQEVLAAYKKAEVEGFVGTDTAACMEQYFPKLSTIAVEGEPLNIKITYQEDLTTARRGLLTRSL</sequence>
<keyword evidence="1" id="KW-0808">Transferase</keyword>
<evidence type="ECO:0000313" key="9">
    <source>
        <dbReference type="EMBL" id="CAB4897449.1"/>
    </source>
</evidence>
<dbReference type="Pfam" id="PF01128">
    <property type="entry name" value="IspD"/>
    <property type="match status" value="1"/>
</dbReference>
<dbReference type="EMBL" id="CAEZWS010000039">
    <property type="protein sequence ID" value="CAB4667100.1"/>
    <property type="molecule type" value="Genomic_DNA"/>
</dbReference>
<keyword evidence="2" id="KW-0548">Nucleotidyltransferase</keyword>
<dbReference type="GO" id="GO:0005829">
    <property type="term" value="C:cytosol"/>
    <property type="evidence" value="ECO:0007669"/>
    <property type="project" value="TreeGrafter"/>
</dbReference>
<proteinExistence type="predicted"/>